<proteinExistence type="predicted"/>
<dbReference type="RefSeq" id="XP_028529025.1">
    <property type="nucleotide sequence ID" value="XM_028672476.1"/>
</dbReference>
<organism evidence="2 3">
    <name type="scientific">Plasmodium gallinaceum</name>
    <dbReference type="NCBI Taxonomy" id="5849"/>
    <lineage>
        <taxon>Eukaryota</taxon>
        <taxon>Sar</taxon>
        <taxon>Alveolata</taxon>
        <taxon>Apicomplexa</taxon>
        <taxon>Aconoidasida</taxon>
        <taxon>Haemosporida</taxon>
        <taxon>Plasmodiidae</taxon>
        <taxon>Plasmodium</taxon>
        <taxon>Plasmodium (Haemamoeba)</taxon>
    </lineage>
</organism>
<dbReference type="Proteomes" id="UP000220797">
    <property type="component" value="Unassembled WGS sequence"/>
</dbReference>
<feature type="coiled-coil region" evidence="1">
    <location>
        <begin position="146"/>
        <end position="173"/>
    </location>
</feature>
<evidence type="ECO:0000256" key="1">
    <source>
        <dbReference type="SAM" id="Coils"/>
    </source>
</evidence>
<dbReference type="Gene3D" id="1.25.40.10">
    <property type="entry name" value="Tetratricopeptide repeat domain"/>
    <property type="match status" value="1"/>
</dbReference>
<sequence length="1491" mass="180661">MNENLNKEKIKKKKKKYNDYAIDKKKLEYLSFVCEEEDINLFCNFNEKCQSNNEQTDNNNNLYDFTDNLKFNSFKCNDFENSYLTVLVQNENIENDKKSCFSISYIYKHFLYYCDFFYNDYKKHRSTNFIKNFEKDIYFFNLINEKRNLINKNKRTLNEINTKENEKQKINRNHEIAINYKEKFYSNINNEIRNHINDDSNIIISTYIAYTKLQNELFEFYIPKLNYNKIICFDKHLKSGINNIYDCNISKDYINENHNIMNNSIVEVLPKKNNKKIEKYDNICIKKKDSKLKKEKINLKKKRKKKNSFTYFSNFSYPLYNYTSSEESVMSFSKFLHTSKNSKKKNINEFITGEKGENDSMIIFNEIVNLCKKNKIFTFKKNIKENKSLIIENCKKKLFNQKLDIFEEIYHNNKNKICEKICEKFCEKSNDRNLSCSRINTNYHDSEYIYMTPSNKCDKDILLSFHKKHNFNLCSIYRKNENKQSEGENKIIKSFINDNCIEKISNQEIKHLEENKDMKKEVIEEKGIKLKDKNNYSFLNFMNLKKTRENNLLKIQILKGLNQTNYDPLYLENIVNNKNNINEEKLKKEKKICDIKHLYMNKESNVINEIFQLSVLKNFYVLKYKFSSLYINEKYDIIIQLYKNEYIYFDFYLTIIFIKSLIKLKKYYDCLKYIFEINGKNLQIFNRSILYYFCGLCYDKMNKLKLSTKEYSKAIVHQLNNNKNKKIFNKLEKECKKNEIEILPFIFICLDKLIGNYRLKSQEEEILLKYVRIHYDLNKHIYFYLSKINNKKKYNINELLNTKNEITFNNINVSNNHKSFIKMEDVIPLYFITNNNMNVQEKDKEYFININTKNNKNEKKKNSKIYDNTCDDKKRIIDVEKNSSFFNYNKDKFYVENLYKRENFYNLLYKNKEESFLLNEKNSKSNLKKKNDSSYNKYININNLLSVVNKKSDIDHKECFCSEYSVDDKINNNNDKNIKKKIIYLFDKIIKNESKNYKLFNCDDFFFSILNIFFNLHCNKIFNKIGKFIRANFANQNVLNSVRKLGLNLKLIDIHFADDSNKVKIDELISNKICMKNKIVNKKYNTLEKDEKNMLSEQKNNTKIYIDKLISIDFICINLYCFKNYDYLNSYYISKYIIRIKKEYDNKNAIILFISSLVNLNDTFKNKKNKIREMLLLYNERVSKIRNKNKTYYFNPDFYTYKNDFLDYYIFGIISFLKNNLKKAYFFFIKSINLRKEFYLSYIFLFQICLINNISDKKLVFYQCLKLNPYNILPYLIYSSRLIKMFQNNKINVNNYSINYLKDILSKGVDLDKENIFIYNELFVYYFIIKDFSQCEIIIKKIFLTYDIFSSNISPISSILYNVAMYYVYQKNLHKAEKYLIKILYTNPFEIKSLYLLTYILYMQKNKYWICFFDYSIYLENILLSKKIISCKTFFCEYFFKKLKELKELSLFITYYKIMKKIKKFYSFLKNYIDKNYFSFIVDINKVNNIS</sequence>
<protein>
    <recommendedName>
        <fullName evidence="4">Tetratricopeptide repeat family protein</fullName>
    </recommendedName>
</protein>
<evidence type="ECO:0000313" key="2">
    <source>
        <dbReference type="EMBL" id="CRG96220.1"/>
    </source>
</evidence>
<comment type="caution">
    <text evidence="2">The sequence shown here is derived from an EMBL/GenBank/DDBJ whole genome shotgun (WGS) entry which is preliminary data.</text>
</comment>
<dbReference type="OrthoDB" id="377203at2759"/>
<keyword evidence="1" id="KW-0175">Coiled coil</keyword>
<name>A0A1J1GVA2_PLAGA</name>
<dbReference type="VEuPathDB" id="PlasmoDB:PGAL8A_00343800"/>
<gene>
    <name evidence="2" type="ORF">PGAL8A_00343800</name>
</gene>
<keyword evidence="3" id="KW-1185">Reference proteome</keyword>
<reference evidence="2" key="1">
    <citation type="submission" date="2015-04" db="EMBL/GenBank/DDBJ databases">
        <authorList>
            <consortium name="Pathogen Informatics"/>
        </authorList>
    </citation>
    <scope>NUCLEOTIDE SEQUENCE [LARGE SCALE GENOMIC DNA]</scope>
    <source>
        <strain evidence="2">8A</strain>
    </source>
</reference>
<evidence type="ECO:0000313" key="3">
    <source>
        <dbReference type="Proteomes" id="UP000220797"/>
    </source>
</evidence>
<dbReference type="EMBL" id="CVMV01000059">
    <property type="protein sequence ID" value="CRG96220.1"/>
    <property type="molecule type" value="Genomic_DNA"/>
</dbReference>
<dbReference type="SMART" id="SM00028">
    <property type="entry name" value="TPR"/>
    <property type="match status" value="3"/>
</dbReference>
<dbReference type="InterPro" id="IPR011990">
    <property type="entry name" value="TPR-like_helical_dom_sf"/>
</dbReference>
<evidence type="ECO:0008006" key="4">
    <source>
        <dbReference type="Google" id="ProtNLM"/>
    </source>
</evidence>
<dbReference type="SUPFAM" id="SSF48452">
    <property type="entry name" value="TPR-like"/>
    <property type="match status" value="1"/>
</dbReference>
<dbReference type="GeneID" id="39731968"/>
<accession>A0A1J1GVA2</accession>
<dbReference type="InterPro" id="IPR019734">
    <property type="entry name" value="TPR_rpt"/>
</dbReference>